<dbReference type="InterPro" id="IPR054350">
    <property type="entry name" value="PurT/PurK_preATP-grasp"/>
</dbReference>
<evidence type="ECO:0000259" key="5">
    <source>
        <dbReference type="PROSITE" id="PS50975"/>
    </source>
</evidence>
<evidence type="ECO:0000313" key="6">
    <source>
        <dbReference type="EMBL" id="MBC8590182.1"/>
    </source>
</evidence>
<dbReference type="Gene3D" id="3.30.1490.20">
    <property type="entry name" value="ATP-grasp fold, A domain"/>
    <property type="match status" value="1"/>
</dbReference>
<dbReference type="AlphaFoldDB" id="A0A926F1A6"/>
<dbReference type="InterPro" id="IPR011761">
    <property type="entry name" value="ATP-grasp"/>
</dbReference>
<dbReference type="InterPro" id="IPR016185">
    <property type="entry name" value="PreATP-grasp_dom_sf"/>
</dbReference>
<sequence>MKNIMILGANTLQIPLIQEAQRIGFNTVVVSPNKEEPGFKYATYPIYADVKDQELLLKYAREYDIAGVITDQTDIPVRTAAYIAENMGLPGIGYETATLFTDKFLMREKCKELNIPTLKYKLVKNIEEAIEFFDALEGDAILKPVDNQGSKGVSKINSKEVLIEKFQEAMDYSKSQSVLIEQYVTGREFVVEGLTYDYEFQNLICGDTHYFNIPDVFSATTRIFPSTADKDLVERVKDLNRKIVTGFGLKQGISHSEFIMDGDEIYLIETAARGGGVFISSDLISLSTGLNTEKFLIEMATGTLKEVPEIKDTGKVCCYMAFFLPVGEVVSIEGVHKVKELSYTHRDNLDTIYMGLKTKPFVDKTARKFIIVSGDSHDELIENMKAIKDALQIKVKTDQGIEGPIWN</sequence>
<protein>
    <submittedName>
        <fullName evidence="6">ATP-grasp domain-containing protein</fullName>
    </submittedName>
</protein>
<keyword evidence="1" id="KW-0436">Ligase</keyword>
<dbReference type="SUPFAM" id="SSF56059">
    <property type="entry name" value="Glutathione synthetase ATP-binding domain-like"/>
    <property type="match status" value="1"/>
</dbReference>
<dbReference type="SUPFAM" id="SSF52440">
    <property type="entry name" value="PreATP-grasp domain"/>
    <property type="match status" value="1"/>
</dbReference>
<reference evidence="6 7" key="1">
    <citation type="submission" date="2020-08" db="EMBL/GenBank/DDBJ databases">
        <title>Genome public.</title>
        <authorList>
            <person name="Liu C."/>
            <person name="Sun Q."/>
        </authorList>
    </citation>
    <scope>NUCLEOTIDE SEQUENCE [LARGE SCALE GENOMIC DNA]</scope>
    <source>
        <strain evidence="6 7">NSJ-26</strain>
    </source>
</reference>
<keyword evidence="3 4" id="KW-0067">ATP-binding</keyword>
<dbReference type="RefSeq" id="WP_249323004.1">
    <property type="nucleotide sequence ID" value="NZ_JACRTK010000001.1"/>
</dbReference>
<organism evidence="6 7">
    <name type="scientific">Wansuia hejianensis</name>
    <dbReference type="NCBI Taxonomy" id="2763667"/>
    <lineage>
        <taxon>Bacteria</taxon>
        <taxon>Bacillati</taxon>
        <taxon>Bacillota</taxon>
        <taxon>Clostridia</taxon>
        <taxon>Lachnospirales</taxon>
        <taxon>Lachnospiraceae</taxon>
        <taxon>Wansuia</taxon>
    </lineage>
</organism>
<dbReference type="Pfam" id="PF13535">
    <property type="entry name" value="ATP-grasp_4"/>
    <property type="match status" value="1"/>
</dbReference>
<dbReference type="Gene3D" id="3.40.50.20">
    <property type="match status" value="1"/>
</dbReference>
<dbReference type="Gene3D" id="3.30.470.20">
    <property type="entry name" value="ATP-grasp fold, B domain"/>
    <property type="match status" value="1"/>
</dbReference>
<dbReference type="GO" id="GO:0005524">
    <property type="term" value="F:ATP binding"/>
    <property type="evidence" value="ECO:0007669"/>
    <property type="project" value="UniProtKB-UniRule"/>
</dbReference>
<evidence type="ECO:0000256" key="2">
    <source>
        <dbReference type="ARBA" id="ARBA00022741"/>
    </source>
</evidence>
<keyword evidence="2 4" id="KW-0547">Nucleotide-binding</keyword>
<keyword evidence="7" id="KW-1185">Reference proteome</keyword>
<dbReference type="GO" id="GO:0046872">
    <property type="term" value="F:metal ion binding"/>
    <property type="evidence" value="ECO:0007669"/>
    <property type="project" value="InterPro"/>
</dbReference>
<evidence type="ECO:0000313" key="7">
    <source>
        <dbReference type="Proteomes" id="UP000601522"/>
    </source>
</evidence>
<dbReference type="Pfam" id="PF22660">
    <property type="entry name" value="RS_preATP-grasp-like"/>
    <property type="match status" value="1"/>
</dbReference>
<dbReference type="PANTHER" id="PTHR43585:SF2">
    <property type="entry name" value="ATP-GRASP ENZYME FSQD"/>
    <property type="match status" value="1"/>
</dbReference>
<accession>A0A926F1A6</accession>
<dbReference type="InterPro" id="IPR052032">
    <property type="entry name" value="ATP-dep_AA_Ligase"/>
</dbReference>
<comment type="caution">
    <text evidence="6">The sequence shown here is derived from an EMBL/GenBank/DDBJ whole genome shotgun (WGS) entry which is preliminary data.</text>
</comment>
<dbReference type="PROSITE" id="PS50975">
    <property type="entry name" value="ATP_GRASP"/>
    <property type="match status" value="1"/>
</dbReference>
<evidence type="ECO:0000256" key="4">
    <source>
        <dbReference type="PROSITE-ProRule" id="PRU00409"/>
    </source>
</evidence>
<dbReference type="SMART" id="SM01209">
    <property type="entry name" value="GARS_A"/>
    <property type="match status" value="1"/>
</dbReference>
<name>A0A926F1A6_9FIRM</name>
<gene>
    <name evidence="6" type="ORF">H8689_03380</name>
</gene>
<feature type="domain" description="ATP-grasp" evidence="5">
    <location>
        <begin position="107"/>
        <end position="301"/>
    </location>
</feature>
<dbReference type="InterPro" id="IPR013815">
    <property type="entry name" value="ATP_grasp_subdomain_1"/>
</dbReference>
<dbReference type="EMBL" id="JACRTK010000001">
    <property type="protein sequence ID" value="MBC8590182.1"/>
    <property type="molecule type" value="Genomic_DNA"/>
</dbReference>
<dbReference type="Proteomes" id="UP000601522">
    <property type="component" value="Unassembled WGS sequence"/>
</dbReference>
<dbReference type="PANTHER" id="PTHR43585">
    <property type="entry name" value="FUMIPYRROLE BIOSYNTHESIS PROTEIN C"/>
    <property type="match status" value="1"/>
</dbReference>
<proteinExistence type="predicted"/>
<evidence type="ECO:0000256" key="1">
    <source>
        <dbReference type="ARBA" id="ARBA00022598"/>
    </source>
</evidence>
<evidence type="ECO:0000256" key="3">
    <source>
        <dbReference type="ARBA" id="ARBA00022840"/>
    </source>
</evidence>
<dbReference type="GO" id="GO:0016874">
    <property type="term" value="F:ligase activity"/>
    <property type="evidence" value="ECO:0007669"/>
    <property type="project" value="UniProtKB-KW"/>
</dbReference>